<dbReference type="Proteomes" id="UP000241362">
    <property type="component" value="Unassembled WGS sequence"/>
</dbReference>
<proteinExistence type="predicted"/>
<keyword evidence="1" id="KW-0808">Transferase</keyword>
<evidence type="ECO:0000313" key="1">
    <source>
        <dbReference type="EMBL" id="PTE16466.1"/>
    </source>
</evidence>
<gene>
    <name evidence="1" type="ORF">C5F44_01010</name>
</gene>
<dbReference type="GO" id="GO:0016740">
    <property type="term" value="F:transferase activity"/>
    <property type="evidence" value="ECO:0007669"/>
    <property type="project" value="UniProtKB-KW"/>
</dbReference>
<dbReference type="Pfam" id="PF13704">
    <property type="entry name" value="Glyco_tranf_2_4"/>
    <property type="match status" value="1"/>
</dbReference>
<accession>A0A2T4JEZ5</accession>
<dbReference type="InterPro" id="IPR029044">
    <property type="entry name" value="Nucleotide-diphossugar_trans"/>
</dbReference>
<dbReference type="Gene3D" id="3.90.550.10">
    <property type="entry name" value="Spore Coat Polysaccharide Biosynthesis Protein SpsA, Chain A"/>
    <property type="match status" value="1"/>
</dbReference>
<dbReference type="SUPFAM" id="SSF53448">
    <property type="entry name" value="Nucleotide-diphospho-sugar transferases"/>
    <property type="match status" value="1"/>
</dbReference>
<reference evidence="1 2" key="1">
    <citation type="submission" date="2018-03" db="EMBL/GenBank/DDBJ databases">
        <title>Rhodobacter blasticus.</title>
        <authorList>
            <person name="Meyer T.E."/>
            <person name="Miller S."/>
            <person name="Lodha T."/>
            <person name="Gandham S."/>
            <person name="Chintalapati S."/>
            <person name="Chintalapati V.R."/>
        </authorList>
    </citation>
    <scope>NUCLEOTIDE SEQUENCE [LARGE SCALE GENOMIC DNA]</scope>
    <source>
        <strain evidence="1 2">DSM 2131</strain>
    </source>
</reference>
<name>A0A2T4JEZ5_FUSBL</name>
<dbReference type="EMBL" id="PZKE01000001">
    <property type="protein sequence ID" value="PTE16466.1"/>
    <property type="molecule type" value="Genomic_DNA"/>
</dbReference>
<dbReference type="CDD" id="cd00761">
    <property type="entry name" value="Glyco_tranf_GTA_type"/>
    <property type="match status" value="1"/>
</dbReference>
<dbReference type="RefSeq" id="WP_107671629.1">
    <property type="nucleotide sequence ID" value="NZ_PZKE01000001.1"/>
</dbReference>
<evidence type="ECO:0000313" key="2">
    <source>
        <dbReference type="Proteomes" id="UP000241362"/>
    </source>
</evidence>
<sequence>MGAEPHAYPILDLPAPQRGAVQVWRSFRLRLRRRVLIARALRKRRELTPITDRTAGLRRRAILCVMVVRNEAERLPHFLEYHRRLGVDHFLIVDNASTDDTAALLRDCADVSLWQTAASYRRSRFGLDWTNWLLLRHGHGRWCLTLDADELLVYPHCETRPLPALTRWLDDHGIDSFGAMMLDLYPEGPLSAHSFQPGDDPLAILRWFDSGNYQVQVQPRMRNLWIQGGVRARTFFAQDPRRAPTLNKIPLVRWHWRYAYVNSTHSALPPRLNATFDETGGEQISGVLLHTKFLPSAARRAAEEKTRREHFADPARYADYWDSLATDPVLHGPASQRYQGWRQLEGLGLMSRGGWI</sequence>
<keyword evidence="2" id="KW-1185">Reference proteome</keyword>
<dbReference type="AlphaFoldDB" id="A0A2T4JEZ5"/>
<protein>
    <submittedName>
        <fullName evidence="1">Glycosyl transferase family 2</fullName>
    </submittedName>
</protein>
<comment type="caution">
    <text evidence="1">The sequence shown here is derived from an EMBL/GenBank/DDBJ whole genome shotgun (WGS) entry which is preliminary data.</text>
</comment>
<organism evidence="1 2">
    <name type="scientific">Fuscovulum blasticum DSM 2131</name>
    <dbReference type="NCBI Taxonomy" id="1188250"/>
    <lineage>
        <taxon>Bacteria</taxon>
        <taxon>Pseudomonadati</taxon>
        <taxon>Pseudomonadota</taxon>
        <taxon>Alphaproteobacteria</taxon>
        <taxon>Rhodobacterales</taxon>
        <taxon>Paracoccaceae</taxon>
        <taxon>Pseudogemmobacter</taxon>
    </lineage>
</organism>